<feature type="transmembrane region" description="Helical" evidence="11">
    <location>
        <begin position="38"/>
        <end position="58"/>
    </location>
</feature>
<evidence type="ECO:0000256" key="8">
    <source>
        <dbReference type="ARBA" id="ARBA00023170"/>
    </source>
</evidence>
<comment type="similarity">
    <text evidence="2">Belongs to the G-protein coupled receptor 4 family.</text>
</comment>
<keyword evidence="7 11" id="KW-0472">Membrane</keyword>
<evidence type="ECO:0000256" key="3">
    <source>
        <dbReference type="ARBA" id="ARBA00022507"/>
    </source>
</evidence>
<dbReference type="PANTHER" id="PTHR28097">
    <property type="entry name" value="PHEROMONE A FACTOR RECEPTOR"/>
    <property type="match status" value="1"/>
</dbReference>
<protein>
    <submittedName>
        <fullName evidence="12">4283_t:CDS:1</fullName>
    </submittedName>
</protein>
<evidence type="ECO:0000256" key="2">
    <source>
        <dbReference type="ARBA" id="ARBA00011085"/>
    </source>
</evidence>
<keyword evidence="8" id="KW-0675">Receptor</keyword>
<feature type="transmembrane region" description="Helical" evidence="11">
    <location>
        <begin position="131"/>
        <end position="151"/>
    </location>
</feature>
<evidence type="ECO:0000256" key="11">
    <source>
        <dbReference type="SAM" id="Phobius"/>
    </source>
</evidence>
<evidence type="ECO:0000256" key="10">
    <source>
        <dbReference type="SAM" id="MobiDB-lite"/>
    </source>
</evidence>
<evidence type="ECO:0000313" key="13">
    <source>
        <dbReference type="Proteomes" id="UP000789831"/>
    </source>
</evidence>
<dbReference type="InterPro" id="IPR001499">
    <property type="entry name" value="GPCR_STE3"/>
</dbReference>
<comment type="subcellular location">
    <subcellularLocation>
        <location evidence="1">Membrane</location>
        <topology evidence="1">Multi-pass membrane protein</topology>
    </subcellularLocation>
</comment>
<reference evidence="12" key="1">
    <citation type="submission" date="2021-06" db="EMBL/GenBank/DDBJ databases">
        <authorList>
            <person name="Kallberg Y."/>
            <person name="Tangrot J."/>
            <person name="Rosling A."/>
        </authorList>
    </citation>
    <scope>NUCLEOTIDE SEQUENCE</scope>
    <source>
        <strain evidence="12">MT106</strain>
    </source>
</reference>
<dbReference type="EMBL" id="CAJVPL010000084">
    <property type="protein sequence ID" value="CAG8444070.1"/>
    <property type="molecule type" value="Genomic_DNA"/>
</dbReference>
<dbReference type="PANTHER" id="PTHR28097:SF1">
    <property type="entry name" value="PHEROMONE A FACTOR RECEPTOR"/>
    <property type="match status" value="1"/>
</dbReference>
<keyword evidence="4 11" id="KW-0812">Transmembrane</keyword>
<name>A0A9N8VAB2_9GLOM</name>
<dbReference type="GO" id="GO:0004932">
    <property type="term" value="F:mating-type factor pheromone receptor activity"/>
    <property type="evidence" value="ECO:0007669"/>
    <property type="project" value="InterPro"/>
</dbReference>
<comment type="caution">
    <text evidence="12">The sequence shown here is derived from an EMBL/GenBank/DDBJ whole genome shotgun (WGS) entry which is preliminary data.</text>
</comment>
<gene>
    <name evidence="12" type="ORF">AGERDE_LOCUS1285</name>
</gene>
<evidence type="ECO:0000256" key="6">
    <source>
        <dbReference type="ARBA" id="ARBA00023040"/>
    </source>
</evidence>
<evidence type="ECO:0000256" key="1">
    <source>
        <dbReference type="ARBA" id="ARBA00004141"/>
    </source>
</evidence>
<evidence type="ECO:0000256" key="9">
    <source>
        <dbReference type="ARBA" id="ARBA00023224"/>
    </source>
</evidence>
<feature type="region of interest" description="Disordered" evidence="10">
    <location>
        <begin position="299"/>
        <end position="319"/>
    </location>
</feature>
<dbReference type="Proteomes" id="UP000789831">
    <property type="component" value="Unassembled WGS sequence"/>
</dbReference>
<evidence type="ECO:0000256" key="7">
    <source>
        <dbReference type="ARBA" id="ARBA00023136"/>
    </source>
</evidence>
<feature type="compositionally biased region" description="Basic and acidic residues" evidence="10">
    <location>
        <begin position="302"/>
        <end position="319"/>
    </location>
</feature>
<dbReference type="AlphaFoldDB" id="A0A9N8VAB2"/>
<dbReference type="OrthoDB" id="2874149at2759"/>
<evidence type="ECO:0000256" key="5">
    <source>
        <dbReference type="ARBA" id="ARBA00022989"/>
    </source>
</evidence>
<feature type="transmembrane region" description="Helical" evidence="11">
    <location>
        <begin position="78"/>
        <end position="100"/>
    </location>
</feature>
<keyword evidence="9" id="KW-0807">Transducer</keyword>
<evidence type="ECO:0000313" key="12">
    <source>
        <dbReference type="EMBL" id="CAG8444070.1"/>
    </source>
</evidence>
<keyword evidence="5 11" id="KW-1133">Transmembrane helix</keyword>
<keyword evidence="6" id="KW-0297">G-protein coupled receptor</keyword>
<evidence type="ECO:0000256" key="4">
    <source>
        <dbReference type="ARBA" id="ARBA00022692"/>
    </source>
</evidence>
<dbReference type="GO" id="GO:0000750">
    <property type="term" value="P:pheromone-dependent signal transduction involved in conjugation with cellular fusion"/>
    <property type="evidence" value="ECO:0007669"/>
    <property type="project" value="TreeGrafter"/>
</dbReference>
<proteinExistence type="inferred from homology"/>
<organism evidence="12 13">
    <name type="scientific">Ambispora gerdemannii</name>
    <dbReference type="NCBI Taxonomy" id="144530"/>
    <lineage>
        <taxon>Eukaryota</taxon>
        <taxon>Fungi</taxon>
        <taxon>Fungi incertae sedis</taxon>
        <taxon>Mucoromycota</taxon>
        <taxon>Glomeromycotina</taxon>
        <taxon>Glomeromycetes</taxon>
        <taxon>Archaeosporales</taxon>
        <taxon>Ambisporaceae</taxon>
        <taxon>Ambispora</taxon>
    </lineage>
</organism>
<dbReference type="Pfam" id="PF02076">
    <property type="entry name" value="STE3"/>
    <property type="match status" value="1"/>
</dbReference>
<dbReference type="GO" id="GO:0005886">
    <property type="term" value="C:plasma membrane"/>
    <property type="evidence" value="ECO:0007669"/>
    <property type="project" value="TreeGrafter"/>
</dbReference>
<accession>A0A9N8VAB2</accession>
<sequence>MDIVYIGILSANACVAKRLWSSISTLGLISNARKRRRIYVDTLISIIFPLIMGALMIVNAAKVYTIHPYEGCIPMQQYTWMFIPAKLLLPSIIGFISAYYEIRVLIYIYQSHQSTSRFATSPTRSFSFYRVVFLNLVYLMAICPLTIYIFVQEAKKLNFNDSWHFGPSNKLTEPYSYVKVARVVVLFAIKTIKKIRRTITGFHAQNSIGGQRGRSVSDDDGKKIVTVESEPISSKKLIKNDTITELTENFIPSKEDASTSEEIEKIATGISMDSLSDDPTIVGDKINVVVTDANLDTTQESNEQRMIKKESSFTSDYKN</sequence>
<keyword evidence="13" id="KW-1185">Reference proteome</keyword>
<keyword evidence="3" id="KW-0589">Pheromone response</keyword>